<keyword evidence="2" id="KW-0560">Oxidoreductase</keyword>
<dbReference type="AlphaFoldDB" id="A0A261RW11"/>
<dbReference type="InterPro" id="IPR003680">
    <property type="entry name" value="Flavodoxin_fold"/>
</dbReference>
<sequence length="202" mass="21445">MNTLIVTAHPESGSLTHAVAEAIAGPLRAAGGRVEIADLAAEGFDPRFGPADLAVHRQQAAPPADVLAEQARVDRAGRLVLVFPVYWWSMPALLKGWIDRVFSNGWAFDFRPGAPLAKKLGRLRVQLVGLGGADAATYARHRYDDAMRVQLEHGIFDYCGVRAAHSTLLLDSEGEPGAETLARAAELGRALAEGGADDASPS</sequence>
<comment type="caution">
    <text evidence="4">The sequence shown here is derived from an EMBL/GenBank/DDBJ whole genome shotgun (WGS) entry which is preliminary data.</text>
</comment>
<accession>A0A261RW11</accession>
<organism evidence="4 5">
    <name type="scientific">Bordetella genomosp. 1</name>
    <dbReference type="NCBI Taxonomy" id="1395607"/>
    <lineage>
        <taxon>Bacteria</taxon>
        <taxon>Pseudomonadati</taxon>
        <taxon>Pseudomonadota</taxon>
        <taxon>Betaproteobacteria</taxon>
        <taxon>Burkholderiales</taxon>
        <taxon>Alcaligenaceae</taxon>
        <taxon>Bordetella</taxon>
    </lineage>
</organism>
<dbReference type="EMBL" id="NEVL01000005">
    <property type="protein sequence ID" value="OZI29276.1"/>
    <property type="molecule type" value="Genomic_DNA"/>
</dbReference>
<evidence type="ECO:0000256" key="2">
    <source>
        <dbReference type="ARBA" id="ARBA00023002"/>
    </source>
</evidence>
<dbReference type="GO" id="GO:0003955">
    <property type="term" value="F:NAD(P)H dehydrogenase (quinone) activity"/>
    <property type="evidence" value="ECO:0007669"/>
    <property type="project" value="TreeGrafter"/>
</dbReference>
<dbReference type="Proteomes" id="UP000217005">
    <property type="component" value="Unassembled WGS sequence"/>
</dbReference>
<dbReference type="GO" id="GO:0005829">
    <property type="term" value="C:cytosol"/>
    <property type="evidence" value="ECO:0007669"/>
    <property type="project" value="TreeGrafter"/>
</dbReference>
<dbReference type="PANTHER" id="PTHR10204:SF34">
    <property type="entry name" value="NAD(P)H DEHYDROGENASE [QUINONE] 1 ISOFORM 1"/>
    <property type="match status" value="1"/>
</dbReference>
<feature type="domain" description="Flavodoxin-like fold" evidence="3">
    <location>
        <begin position="1"/>
        <end position="185"/>
    </location>
</feature>
<gene>
    <name evidence="4" type="ORF">CEG14_21900</name>
</gene>
<dbReference type="Gene3D" id="3.40.50.360">
    <property type="match status" value="1"/>
</dbReference>
<dbReference type="PANTHER" id="PTHR10204">
    <property type="entry name" value="NAD P H OXIDOREDUCTASE-RELATED"/>
    <property type="match status" value="1"/>
</dbReference>
<name>A0A261RW11_9BORD</name>
<reference evidence="4 5" key="1">
    <citation type="submission" date="2017-05" db="EMBL/GenBank/DDBJ databases">
        <title>Complete and WGS of Bordetella genogroups.</title>
        <authorList>
            <person name="Spilker T."/>
            <person name="LiPuma J."/>
        </authorList>
    </citation>
    <scope>NUCLEOTIDE SEQUENCE [LARGE SCALE GENOMIC DNA]</scope>
    <source>
        <strain evidence="4 5">AU17610</strain>
    </source>
</reference>
<protein>
    <submittedName>
        <fullName evidence="4">NAD(P)H dehydrogenase</fullName>
    </submittedName>
</protein>
<dbReference type="OrthoDB" id="9798454at2"/>
<dbReference type="InterPro" id="IPR029039">
    <property type="entry name" value="Flavoprotein-like_sf"/>
</dbReference>
<comment type="similarity">
    <text evidence="1">Belongs to the NAD(P)H dehydrogenase (quinone) family.</text>
</comment>
<dbReference type="RefSeq" id="WP_094828514.1">
    <property type="nucleotide sequence ID" value="NZ_NEVL01000005.1"/>
</dbReference>
<dbReference type="SUPFAM" id="SSF52218">
    <property type="entry name" value="Flavoproteins"/>
    <property type="match status" value="1"/>
</dbReference>
<evidence type="ECO:0000256" key="1">
    <source>
        <dbReference type="ARBA" id="ARBA00006252"/>
    </source>
</evidence>
<evidence type="ECO:0000313" key="5">
    <source>
        <dbReference type="Proteomes" id="UP000217005"/>
    </source>
</evidence>
<evidence type="ECO:0000259" key="3">
    <source>
        <dbReference type="Pfam" id="PF02525"/>
    </source>
</evidence>
<evidence type="ECO:0000313" key="4">
    <source>
        <dbReference type="EMBL" id="OZI29276.1"/>
    </source>
</evidence>
<dbReference type="Pfam" id="PF02525">
    <property type="entry name" value="Flavodoxin_2"/>
    <property type="match status" value="1"/>
</dbReference>
<proteinExistence type="inferred from homology"/>
<dbReference type="InterPro" id="IPR051545">
    <property type="entry name" value="NAD(P)H_dehydrogenase_qn"/>
</dbReference>